<reference evidence="1" key="1">
    <citation type="journal article" date="2015" name="Nature">
        <title>Complex archaea that bridge the gap between prokaryotes and eukaryotes.</title>
        <authorList>
            <person name="Spang A."/>
            <person name="Saw J.H."/>
            <person name="Jorgensen S.L."/>
            <person name="Zaremba-Niedzwiedzka K."/>
            <person name="Martijn J."/>
            <person name="Lind A.E."/>
            <person name="van Eijk R."/>
            <person name="Schleper C."/>
            <person name="Guy L."/>
            <person name="Ettema T.J."/>
        </authorList>
    </citation>
    <scope>NUCLEOTIDE SEQUENCE</scope>
</reference>
<sequence>MTTSTGTRKERNVQTRANEAITEADKEFIQSLKVFAESSNEVAGLAGASISNSPKTPAGNYLAREGDSMIGPIALGPPVDFRVEIDANETIDIGQFNDDAQYSSNIELDSIQPNGFVLDRIDGANFDGQILIIRTFGPDSFTISQATLANGGNIQTATDEDFELAQLQMIILVFDEALQIFANTGGTWRVLSGAGGGGVSVGTYASAVMDQDQIANMALNDHFQFNDYVENGGIVLQGLTPTFDQTSGIFELKAGKTYSLEADVSGEFNSNADSAQIVWYDRTNAVELGARGKSNPLSSAGQLTNKHSVNTIITPVTDIDVEVRIVAIVGTINTAFANASQANIFEFSGKNGAQGPPGPAGSGQNWKIPARAKSTEDVPNLAVADVIFDGITLIEDDRVLLTDELNGKNNGIWKVNAPFAGIPLQAPLIRPADFNSDADMVSEV</sequence>
<feature type="non-terminal residue" evidence="1">
    <location>
        <position position="444"/>
    </location>
</feature>
<accession>A0A0F9DJN9</accession>
<dbReference type="AlphaFoldDB" id="A0A0F9DJN9"/>
<evidence type="ECO:0000313" key="1">
    <source>
        <dbReference type="EMBL" id="KKL12233.1"/>
    </source>
</evidence>
<comment type="caution">
    <text evidence="1">The sequence shown here is derived from an EMBL/GenBank/DDBJ whole genome shotgun (WGS) entry which is preliminary data.</text>
</comment>
<organism evidence="1">
    <name type="scientific">marine sediment metagenome</name>
    <dbReference type="NCBI Taxonomy" id="412755"/>
    <lineage>
        <taxon>unclassified sequences</taxon>
        <taxon>metagenomes</taxon>
        <taxon>ecological metagenomes</taxon>
    </lineage>
</organism>
<gene>
    <name evidence="1" type="ORF">LCGC14_2537830</name>
</gene>
<protein>
    <submittedName>
        <fullName evidence="1">Uncharacterized protein</fullName>
    </submittedName>
</protein>
<proteinExistence type="predicted"/>
<dbReference type="EMBL" id="LAZR01041345">
    <property type="protein sequence ID" value="KKL12233.1"/>
    <property type="molecule type" value="Genomic_DNA"/>
</dbReference>
<name>A0A0F9DJN9_9ZZZZ</name>